<dbReference type="Pfam" id="PF19657">
    <property type="entry name" value="DUF6160"/>
    <property type="match status" value="1"/>
</dbReference>
<evidence type="ECO:0000313" key="3">
    <source>
        <dbReference type="EMBL" id="RZU46893.1"/>
    </source>
</evidence>
<dbReference type="InterPro" id="IPR046158">
    <property type="entry name" value="DUF6160"/>
</dbReference>
<evidence type="ECO:0000313" key="4">
    <source>
        <dbReference type="Proteomes" id="UP000292423"/>
    </source>
</evidence>
<dbReference type="AlphaFoldDB" id="A0A4Q7ZAH8"/>
<proteinExistence type="predicted"/>
<dbReference type="OrthoDB" id="6695901at2"/>
<name>A0A4Q7ZAH8_9GAMM</name>
<feature type="domain" description="DUF6160" evidence="2">
    <location>
        <begin position="3"/>
        <end position="50"/>
    </location>
</feature>
<evidence type="ECO:0000256" key="1">
    <source>
        <dbReference type="SAM" id="SignalP"/>
    </source>
</evidence>
<feature type="chain" id="PRO_5020967447" description="DUF6160 domain-containing protein" evidence="1">
    <location>
        <begin position="21"/>
        <end position="194"/>
    </location>
</feature>
<dbReference type="EMBL" id="SHKX01000011">
    <property type="protein sequence ID" value="RZU46893.1"/>
    <property type="molecule type" value="Genomic_DNA"/>
</dbReference>
<comment type="caution">
    <text evidence="3">The sequence shown here is derived from an EMBL/GenBank/DDBJ whole genome shotgun (WGS) entry which is preliminary data.</text>
</comment>
<reference evidence="3 4" key="1">
    <citation type="submission" date="2019-02" db="EMBL/GenBank/DDBJ databases">
        <title>Genomic Encyclopedia of Type Strains, Phase IV (KMG-IV): sequencing the most valuable type-strain genomes for metagenomic binning, comparative biology and taxonomic classification.</title>
        <authorList>
            <person name="Goeker M."/>
        </authorList>
    </citation>
    <scope>NUCLEOTIDE SEQUENCE [LARGE SCALE GENOMIC DNA]</scope>
    <source>
        <strain evidence="3 4">DSM 105135</strain>
    </source>
</reference>
<accession>A0A4Q7ZAH8</accession>
<dbReference type="RefSeq" id="WP_130411918.1">
    <property type="nucleotide sequence ID" value="NZ_SHKX01000011.1"/>
</dbReference>
<keyword evidence="1" id="KW-0732">Signal</keyword>
<protein>
    <recommendedName>
        <fullName evidence="2">DUF6160 domain-containing protein</fullName>
    </recommendedName>
</protein>
<evidence type="ECO:0000259" key="2">
    <source>
        <dbReference type="Pfam" id="PF19657"/>
    </source>
</evidence>
<feature type="signal peptide" evidence="1">
    <location>
        <begin position="1"/>
        <end position="20"/>
    </location>
</feature>
<sequence>MKKPLYLALVLAGMAGSAFADLDPVSNEALDDVSGQAGIAIALDMRLNADANGNTLCGGASLALIECRLAVSLNNRGTAGTDQEWLVWKGFYGRIFIPYLTLDADTVSYTNDGGGTSTVSAAKFGFGGTANKIQIQNLTISNMSIERDNLLTASGTRGYLATSEDGFLGLQINGNVAISGTLKMFACTSDHPRC</sequence>
<keyword evidence="4" id="KW-1185">Reference proteome</keyword>
<organism evidence="3 4">
    <name type="scientific">Fluviicoccus keumensis</name>
    <dbReference type="NCBI Taxonomy" id="1435465"/>
    <lineage>
        <taxon>Bacteria</taxon>
        <taxon>Pseudomonadati</taxon>
        <taxon>Pseudomonadota</taxon>
        <taxon>Gammaproteobacteria</taxon>
        <taxon>Moraxellales</taxon>
        <taxon>Moraxellaceae</taxon>
        <taxon>Fluviicoccus</taxon>
    </lineage>
</organism>
<gene>
    <name evidence="3" type="ORF">EV700_1278</name>
</gene>
<dbReference type="Proteomes" id="UP000292423">
    <property type="component" value="Unassembled WGS sequence"/>
</dbReference>